<gene>
    <name evidence="2" type="ORF">ACFP3V_23785</name>
</gene>
<dbReference type="EMBL" id="JBHSQJ010000104">
    <property type="protein sequence ID" value="MFC5910229.1"/>
    <property type="molecule type" value="Genomic_DNA"/>
</dbReference>
<accession>A0ABW1G642</accession>
<keyword evidence="1" id="KW-0812">Transmembrane</keyword>
<keyword evidence="3" id="KW-1185">Reference proteome</keyword>
<dbReference type="Proteomes" id="UP001596174">
    <property type="component" value="Unassembled WGS sequence"/>
</dbReference>
<protein>
    <submittedName>
        <fullName evidence="2">YcxB family protein</fullName>
    </submittedName>
</protein>
<sequence>MHIETHYTVAPGEAGRLWLSVIERPYLQIALAPGLCLLYFLPVLPRLLRLEALACGCLLLLGFLAMEVRVRLLARRLSAAGPERGVTFTEEGFAFAVASKPVHVMWSKIKKVRRHNGLWVFTSKHYSAAVLPEGALTNEQSAELESFLAARGVWAA</sequence>
<keyword evidence="1" id="KW-1133">Transmembrane helix</keyword>
<evidence type="ECO:0000313" key="3">
    <source>
        <dbReference type="Proteomes" id="UP001596174"/>
    </source>
</evidence>
<dbReference type="RefSeq" id="WP_380587020.1">
    <property type="nucleotide sequence ID" value="NZ_JBHSQJ010000104.1"/>
</dbReference>
<evidence type="ECO:0000256" key="1">
    <source>
        <dbReference type="SAM" id="Phobius"/>
    </source>
</evidence>
<feature type="transmembrane region" description="Helical" evidence="1">
    <location>
        <begin position="50"/>
        <end position="68"/>
    </location>
</feature>
<evidence type="ECO:0000313" key="2">
    <source>
        <dbReference type="EMBL" id="MFC5910229.1"/>
    </source>
</evidence>
<keyword evidence="1" id="KW-0472">Membrane</keyword>
<proteinExistence type="predicted"/>
<organism evidence="2 3">
    <name type="scientific">Streptacidiphilus monticola</name>
    <dbReference type="NCBI Taxonomy" id="2161674"/>
    <lineage>
        <taxon>Bacteria</taxon>
        <taxon>Bacillati</taxon>
        <taxon>Actinomycetota</taxon>
        <taxon>Actinomycetes</taxon>
        <taxon>Kitasatosporales</taxon>
        <taxon>Streptomycetaceae</taxon>
        <taxon>Streptacidiphilus</taxon>
    </lineage>
</organism>
<reference evidence="3" key="1">
    <citation type="journal article" date="2019" name="Int. J. Syst. Evol. Microbiol.">
        <title>The Global Catalogue of Microorganisms (GCM) 10K type strain sequencing project: providing services to taxonomists for standard genome sequencing and annotation.</title>
        <authorList>
            <consortium name="The Broad Institute Genomics Platform"/>
            <consortium name="The Broad Institute Genome Sequencing Center for Infectious Disease"/>
            <person name="Wu L."/>
            <person name="Ma J."/>
        </authorList>
    </citation>
    <scope>NUCLEOTIDE SEQUENCE [LARGE SCALE GENOMIC DNA]</scope>
    <source>
        <strain evidence="3">JCM 4816</strain>
    </source>
</reference>
<comment type="caution">
    <text evidence="2">The sequence shown here is derived from an EMBL/GenBank/DDBJ whole genome shotgun (WGS) entry which is preliminary data.</text>
</comment>
<name>A0ABW1G642_9ACTN</name>